<accession>A0A7R8ZII6</accession>
<name>A0A7R8ZII6_9CRUS</name>
<evidence type="ECO:0000256" key="3">
    <source>
        <dbReference type="ARBA" id="ARBA00023002"/>
    </source>
</evidence>
<dbReference type="Gene3D" id="3.20.20.100">
    <property type="entry name" value="NADP-dependent oxidoreductase domain"/>
    <property type="match status" value="1"/>
</dbReference>
<keyword evidence="3" id="KW-0560">Oxidoreductase</keyword>
<dbReference type="SUPFAM" id="SSF51430">
    <property type="entry name" value="NAD(P)-linked oxidoreductase"/>
    <property type="match status" value="1"/>
</dbReference>
<dbReference type="Pfam" id="PF00248">
    <property type="entry name" value="Aldo_ket_red"/>
    <property type="match status" value="1"/>
</dbReference>
<gene>
    <name evidence="4" type="ORF">CTOB1V02_LOCUS636</name>
</gene>
<comment type="similarity">
    <text evidence="1">Belongs to the aldo/keto reductase family.</text>
</comment>
<dbReference type="PROSITE" id="PS00798">
    <property type="entry name" value="ALDOKETO_REDUCTASE_1"/>
    <property type="match status" value="1"/>
</dbReference>
<dbReference type="GO" id="GO:0016491">
    <property type="term" value="F:oxidoreductase activity"/>
    <property type="evidence" value="ECO:0007669"/>
    <property type="project" value="UniProtKB-KW"/>
</dbReference>
<dbReference type="FunFam" id="3.20.20.100:FF:000006">
    <property type="entry name" value="Aldo-keto reductase family 1 member A1"/>
    <property type="match status" value="1"/>
</dbReference>
<keyword evidence="2" id="KW-0521">NADP</keyword>
<dbReference type="EMBL" id="OB660083">
    <property type="protein sequence ID" value="CAD7222634.1"/>
    <property type="molecule type" value="Genomic_DNA"/>
</dbReference>
<sequence length="330" mass="37056">MAFSIPDTVTLNNGLKMPIIGLGTWQSKEDDMVRAINAALEMGYRHIDTAFAYRNEDVIGKVLKEWFTSGKLQREDLFVTTKLTAIGMRADLVGPFLEKSLKALQLDYVDCYLIHSPVGVKYNGDDSELFPLVNGKVDIDPTTDLVAIWNALEKEVEAGRARSIGVSNFNIEQMQRVNKGAKAIKIANLQIELNAYFQQKEVQKFCKDNNIIITSYATFGSPGSKSFVPRTEDVKHLPLLLESPVALKIARAHKVSTSQVLLHHLARKGIVVIPKSTNPARIQVNFQIFNFKLTDEEIKELDGLDIGEGGRQFKMDFLPGFEEHPEHHFK</sequence>
<dbReference type="InterPro" id="IPR036812">
    <property type="entry name" value="NAD(P)_OxRdtase_dom_sf"/>
</dbReference>
<dbReference type="OrthoDB" id="416253at2759"/>
<evidence type="ECO:0000256" key="2">
    <source>
        <dbReference type="ARBA" id="ARBA00022857"/>
    </source>
</evidence>
<dbReference type="InterPro" id="IPR018170">
    <property type="entry name" value="Aldo/ket_reductase_CS"/>
</dbReference>
<dbReference type="PIRSF" id="PIRSF000097">
    <property type="entry name" value="AKR"/>
    <property type="match status" value="1"/>
</dbReference>
<protein>
    <submittedName>
        <fullName evidence="4">Uncharacterized protein</fullName>
    </submittedName>
</protein>
<dbReference type="InterPro" id="IPR020471">
    <property type="entry name" value="AKR"/>
</dbReference>
<dbReference type="PROSITE" id="PS00062">
    <property type="entry name" value="ALDOKETO_REDUCTASE_2"/>
    <property type="match status" value="1"/>
</dbReference>
<evidence type="ECO:0000313" key="4">
    <source>
        <dbReference type="EMBL" id="CAD7222634.1"/>
    </source>
</evidence>
<dbReference type="AlphaFoldDB" id="A0A7R8ZII6"/>
<proteinExistence type="inferred from homology"/>
<dbReference type="InterPro" id="IPR023210">
    <property type="entry name" value="NADP_OxRdtase_dom"/>
</dbReference>
<reference evidence="4" key="1">
    <citation type="submission" date="2020-11" db="EMBL/GenBank/DDBJ databases">
        <authorList>
            <person name="Tran Van P."/>
        </authorList>
    </citation>
    <scope>NUCLEOTIDE SEQUENCE</scope>
</reference>
<evidence type="ECO:0000256" key="1">
    <source>
        <dbReference type="ARBA" id="ARBA00007905"/>
    </source>
</evidence>
<dbReference type="PRINTS" id="PR00069">
    <property type="entry name" value="ALDKETRDTASE"/>
</dbReference>
<dbReference type="PANTHER" id="PTHR11732">
    <property type="entry name" value="ALDO/KETO REDUCTASE"/>
    <property type="match status" value="1"/>
</dbReference>
<organism evidence="4">
    <name type="scientific">Cyprideis torosa</name>
    <dbReference type="NCBI Taxonomy" id="163714"/>
    <lineage>
        <taxon>Eukaryota</taxon>
        <taxon>Metazoa</taxon>
        <taxon>Ecdysozoa</taxon>
        <taxon>Arthropoda</taxon>
        <taxon>Crustacea</taxon>
        <taxon>Oligostraca</taxon>
        <taxon>Ostracoda</taxon>
        <taxon>Podocopa</taxon>
        <taxon>Podocopida</taxon>
        <taxon>Cytherocopina</taxon>
        <taxon>Cytheroidea</taxon>
        <taxon>Cytherideidae</taxon>
        <taxon>Cyprideis</taxon>
    </lineage>
</organism>